<dbReference type="InterPro" id="IPR005455">
    <property type="entry name" value="PFN_euk"/>
</dbReference>
<sequence length="129" mass="14178">MSWQTYIDVSLVGSGRVDLASIVGFEDKKIWASSPGFEVSPDEINVIVEGLKQTNLDKLRADGFYVAGERYVLTKSEDRSLIGRKGQEGVVIVKSKMAVLIGHYNKDMIAGNCSITVEGLADYLEKQGY</sequence>
<dbReference type="GO" id="GO:0000755">
    <property type="term" value="P:cytogamy"/>
    <property type="evidence" value="ECO:0007669"/>
    <property type="project" value="EnsemblFungi"/>
</dbReference>
<dbReference type="PROSITE" id="PS00414">
    <property type="entry name" value="PROFILIN"/>
    <property type="match status" value="1"/>
</dbReference>
<dbReference type="Pfam" id="PF00235">
    <property type="entry name" value="Profilin"/>
    <property type="match status" value="1"/>
</dbReference>
<reference evidence="8 9" key="1">
    <citation type="journal article" date="2014" name="BMC Genomics">
        <title>Adaptive genomic structural variation in the grape powdery mildew pathogen, Erysiphe necator.</title>
        <authorList>
            <person name="Jones L."/>
            <person name="Riaz S."/>
            <person name="Morales-Cruz A."/>
            <person name="Amrine K.C."/>
            <person name="McGuire B."/>
            <person name="Gubler W.D."/>
            <person name="Walker M.A."/>
            <person name="Cantu D."/>
        </authorList>
    </citation>
    <scope>NUCLEOTIDE SEQUENCE [LARGE SCALE GENOMIC DNA]</scope>
    <source>
        <strain evidence="9">c</strain>
    </source>
</reference>
<evidence type="ECO:0000256" key="1">
    <source>
        <dbReference type="ARBA" id="ARBA00004245"/>
    </source>
</evidence>
<protein>
    <recommendedName>
        <fullName evidence="7">Profilin</fullName>
    </recommendedName>
</protein>
<dbReference type="PRINTS" id="PR00392">
    <property type="entry name" value="PROFILIN"/>
</dbReference>
<evidence type="ECO:0000313" key="8">
    <source>
        <dbReference type="EMBL" id="KHJ35515.1"/>
    </source>
</evidence>
<dbReference type="GO" id="GO:0051285">
    <property type="term" value="C:cell cortex of cell tip"/>
    <property type="evidence" value="ECO:0007669"/>
    <property type="project" value="EnsemblFungi"/>
</dbReference>
<dbReference type="GO" id="GO:1903475">
    <property type="term" value="P:mitotic actomyosin contractile ring assembly"/>
    <property type="evidence" value="ECO:0007669"/>
    <property type="project" value="EnsemblFungi"/>
</dbReference>
<comment type="subcellular location">
    <subcellularLocation>
        <location evidence="1">Cytoplasm</location>
        <location evidence="1">Cytoskeleton</location>
    </subcellularLocation>
</comment>
<keyword evidence="9" id="KW-1185">Reference proteome</keyword>
<evidence type="ECO:0000256" key="6">
    <source>
        <dbReference type="RuleBase" id="RU003908"/>
    </source>
</evidence>
<dbReference type="InterPro" id="IPR027310">
    <property type="entry name" value="Profilin_CS"/>
</dbReference>
<comment type="similarity">
    <text evidence="2 7">Belongs to the profilin family.</text>
</comment>
<dbReference type="GO" id="GO:0003785">
    <property type="term" value="F:actin monomer binding"/>
    <property type="evidence" value="ECO:0007669"/>
    <property type="project" value="EnsemblFungi"/>
</dbReference>
<dbReference type="InterPro" id="IPR036140">
    <property type="entry name" value="PFN_sf"/>
</dbReference>
<accession>A0A0B1PDT0</accession>
<dbReference type="PANTHER" id="PTHR11604">
    <property type="entry name" value="PROFILIN"/>
    <property type="match status" value="1"/>
</dbReference>
<name>A0A0B1PDT0_UNCNE</name>
<dbReference type="GO" id="GO:0005856">
    <property type="term" value="C:cytoskeleton"/>
    <property type="evidence" value="ECO:0007669"/>
    <property type="project" value="UniProtKB-SubCell"/>
</dbReference>
<evidence type="ECO:0000256" key="2">
    <source>
        <dbReference type="ARBA" id="ARBA00010058"/>
    </source>
</evidence>
<dbReference type="OrthoDB" id="421374at2759"/>
<dbReference type="Proteomes" id="UP000030854">
    <property type="component" value="Unassembled WGS sequence"/>
</dbReference>
<evidence type="ECO:0000313" key="9">
    <source>
        <dbReference type="Proteomes" id="UP000030854"/>
    </source>
</evidence>
<evidence type="ECO:0000256" key="3">
    <source>
        <dbReference type="ARBA" id="ARBA00022490"/>
    </source>
</evidence>
<dbReference type="PANTHER" id="PTHR11604:SF0">
    <property type="entry name" value="PROFILIN"/>
    <property type="match status" value="1"/>
</dbReference>
<dbReference type="GO" id="GO:0030041">
    <property type="term" value="P:actin filament polymerization"/>
    <property type="evidence" value="ECO:0007669"/>
    <property type="project" value="EnsemblFungi"/>
</dbReference>
<dbReference type="SMART" id="SM00392">
    <property type="entry name" value="PROF"/>
    <property type="match status" value="1"/>
</dbReference>
<dbReference type="GO" id="GO:0044396">
    <property type="term" value="P:actin cortical patch organization"/>
    <property type="evidence" value="ECO:0007669"/>
    <property type="project" value="EnsemblFungi"/>
</dbReference>
<dbReference type="STRING" id="52586.A0A0B1PDT0"/>
<dbReference type="PRINTS" id="PR01640">
    <property type="entry name" value="PROFILINPLNT"/>
</dbReference>
<keyword evidence="3" id="KW-0963">Cytoplasm</keyword>
<gene>
    <name evidence="8" type="ORF">EV44_g2250</name>
</gene>
<evidence type="ECO:0000256" key="5">
    <source>
        <dbReference type="ARBA" id="ARBA00023212"/>
    </source>
</evidence>
<dbReference type="SUPFAM" id="SSF55770">
    <property type="entry name" value="Profilin (actin-binding protein)"/>
    <property type="match status" value="1"/>
</dbReference>
<proteinExistence type="inferred from homology"/>
<evidence type="ECO:0000256" key="4">
    <source>
        <dbReference type="ARBA" id="ARBA00023203"/>
    </source>
</evidence>
<comment type="function">
    <text evidence="6">Binds to actin and affects the structure of the cytoskeleton. At high concentrations, profilin prevents the polymerization of actin, whereas it enhances it at low concentrations.</text>
</comment>
<keyword evidence="4 7" id="KW-0009">Actin-binding</keyword>
<dbReference type="OMA" id="QGQKFML"/>
<organism evidence="8 9">
    <name type="scientific">Uncinula necator</name>
    <name type="common">Grape powdery mildew</name>
    <dbReference type="NCBI Taxonomy" id="52586"/>
    <lineage>
        <taxon>Eukaryota</taxon>
        <taxon>Fungi</taxon>
        <taxon>Dikarya</taxon>
        <taxon>Ascomycota</taxon>
        <taxon>Pezizomycotina</taxon>
        <taxon>Leotiomycetes</taxon>
        <taxon>Erysiphales</taxon>
        <taxon>Erysiphaceae</taxon>
        <taxon>Erysiphe</taxon>
    </lineage>
</organism>
<keyword evidence="5 6" id="KW-0206">Cytoskeleton</keyword>
<dbReference type="CDD" id="cd00148">
    <property type="entry name" value="PROF"/>
    <property type="match status" value="1"/>
</dbReference>
<dbReference type="GO" id="GO:0031097">
    <property type="term" value="C:medial cortex"/>
    <property type="evidence" value="ECO:0007669"/>
    <property type="project" value="EnsemblFungi"/>
</dbReference>
<dbReference type="InterPro" id="IPR048278">
    <property type="entry name" value="PFN"/>
</dbReference>
<comment type="caution">
    <text evidence="8">The sequence shown here is derived from an EMBL/GenBank/DDBJ whole genome shotgun (WGS) entry which is preliminary data.</text>
</comment>
<dbReference type="Gene3D" id="3.30.450.30">
    <property type="entry name" value="Dynein light chain 2a, cytoplasmic"/>
    <property type="match status" value="1"/>
</dbReference>
<dbReference type="GO" id="GO:0043332">
    <property type="term" value="C:mating projection tip"/>
    <property type="evidence" value="ECO:0007669"/>
    <property type="project" value="EnsemblFungi"/>
</dbReference>
<dbReference type="EMBL" id="JNVN01000368">
    <property type="protein sequence ID" value="KHJ35515.1"/>
    <property type="molecule type" value="Genomic_DNA"/>
</dbReference>
<dbReference type="AlphaFoldDB" id="A0A0B1PDT0"/>
<evidence type="ECO:0000256" key="7">
    <source>
        <dbReference type="RuleBase" id="RU003909"/>
    </source>
</evidence>
<dbReference type="GO" id="GO:0005085">
    <property type="term" value="F:guanyl-nucleotide exchange factor activity"/>
    <property type="evidence" value="ECO:0007669"/>
    <property type="project" value="EnsemblFungi"/>
</dbReference>
<dbReference type="HOGENOM" id="CLU_120772_1_1_1"/>
<comment type="subunit">
    <text evidence="6">Occurs in many kinds of cells as a complex with monomeric actin in a 1:1 ratio.</text>
</comment>